<proteinExistence type="predicted"/>
<keyword evidence="1" id="KW-1133">Transmembrane helix</keyword>
<dbReference type="EMBL" id="NVSR01000003">
    <property type="protein sequence ID" value="PCI30629.1"/>
    <property type="molecule type" value="Genomic_DNA"/>
</dbReference>
<organism evidence="2 3">
    <name type="scientific">SAR324 cluster bacterium</name>
    <dbReference type="NCBI Taxonomy" id="2024889"/>
    <lineage>
        <taxon>Bacteria</taxon>
        <taxon>Deltaproteobacteria</taxon>
        <taxon>SAR324 cluster</taxon>
    </lineage>
</organism>
<evidence type="ECO:0000313" key="3">
    <source>
        <dbReference type="Proteomes" id="UP000218113"/>
    </source>
</evidence>
<evidence type="ECO:0000256" key="1">
    <source>
        <dbReference type="SAM" id="Phobius"/>
    </source>
</evidence>
<protein>
    <recommendedName>
        <fullName evidence="4">GspL cytoplasmic actin-ATPase-like domain-containing protein</fullName>
    </recommendedName>
</protein>
<accession>A0A2A4TBC5</accession>
<sequence length="457" mass="52919">MRHLYLLLTERFALLYSPDSTSVESSVYLTKTPGSSDFIDQVFTVFTEKSDLKGTKVSFVLDRSFLTPFYFSFPLITKRKVDNILRFELENALLYSASEYYFDYYHRRDKEIARTQVGGYAIKKDLLHALVEKVQTAGGEIQWFLALNNLLDLHLQEKSTPQDCLSILWEKDIARFFVYRKGFLVGFSSVEIKSNGEQEKDLVLFQREVNQKVASILLTETEIEECLWDTQEGLPVHQEEQGRLEILPTATETWPQFSVNLEELFSPSLLSSKKRINLFQPNLLIFEDLKKYAKGLMLSAGILLACIGLYMGSLGYEIFQLQERQKVLNQAYERRVSQYLPKGVSRSNAIYVLKERLKGEQEKQQLAKRFGKREYHVSKLLKKISLLKQQTPSLHLDKFSYSPQVITIQGKVISPVKFDLLKDQFHQIFSSPEYSIKINQQSLGDETIRFSISIRSL</sequence>
<evidence type="ECO:0008006" key="4">
    <source>
        <dbReference type="Google" id="ProtNLM"/>
    </source>
</evidence>
<feature type="transmembrane region" description="Helical" evidence="1">
    <location>
        <begin position="296"/>
        <end position="316"/>
    </location>
</feature>
<keyword evidence="1" id="KW-0472">Membrane</keyword>
<keyword evidence="1" id="KW-0812">Transmembrane</keyword>
<gene>
    <name evidence="2" type="ORF">COB67_01380</name>
</gene>
<dbReference type="SUPFAM" id="SSF53067">
    <property type="entry name" value="Actin-like ATPase domain"/>
    <property type="match status" value="1"/>
</dbReference>
<reference evidence="3" key="1">
    <citation type="submission" date="2017-08" db="EMBL/GenBank/DDBJ databases">
        <title>A dynamic microbial community with high functional redundancy inhabits the cold, oxic subseafloor aquifer.</title>
        <authorList>
            <person name="Tully B.J."/>
            <person name="Wheat C.G."/>
            <person name="Glazer B.T."/>
            <person name="Huber J.A."/>
        </authorList>
    </citation>
    <scope>NUCLEOTIDE SEQUENCE [LARGE SCALE GENOMIC DNA]</scope>
</reference>
<dbReference type="Proteomes" id="UP000218113">
    <property type="component" value="Unassembled WGS sequence"/>
</dbReference>
<dbReference type="InterPro" id="IPR043129">
    <property type="entry name" value="ATPase_NBD"/>
</dbReference>
<comment type="caution">
    <text evidence="2">The sequence shown here is derived from an EMBL/GenBank/DDBJ whole genome shotgun (WGS) entry which is preliminary data.</text>
</comment>
<dbReference type="AlphaFoldDB" id="A0A2A4TBC5"/>
<name>A0A2A4TBC5_9DELT</name>
<evidence type="ECO:0000313" key="2">
    <source>
        <dbReference type="EMBL" id="PCI30629.1"/>
    </source>
</evidence>